<evidence type="ECO:0000313" key="4">
    <source>
        <dbReference type="Proteomes" id="UP001642540"/>
    </source>
</evidence>
<evidence type="ECO:0000256" key="1">
    <source>
        <dbReference type="SAM" id="MobiDB-lite"/>
    </source>
</evidence>
<dbReference type="Gene3D" id="2.30.30.140">
    <property type="match status" value="1"/>
</dbReference>
<gene>
    <name evidence="3" type="ORF">ODALV1_LOCUS5923</name>
</gene>
<dbReference type="Proteomes" id="UP001642540">
    <property type="component" value="Unassembled WGS sequence"/>
</dbReference>
<accession>A0ABP1Q0Q3</accession>
<dbReference type="InterPro" id="IPR050621">
    <property type="entry name" value="Tudor_domain_containing"/>
</dbReference>
<reference evidence="3 4" key="1">
    <citation type="submission" date="2024-08" db="EMBL/GenBank/DDBJ databases">
        <authorList>
            <person name="Cucini C."/>
            <person name="Frati F."/>
        </authorList>
    </citation>
    <scope>NUCLEOTIDE SEQUENCE [LARGE SCALE GENOMIC DNA]</scope>
</reference>
<feature type="region of interest" description="Disordered" evidence="1">
    <location>
        <begin position="52"/>
        <end position="72"/>
    </location>
</feature>
<evidence type="ECO:0000259" key="2">
    <source>
        <dbReference type="Pfam" id="PF00567"/>
    </source>
</evidence>
<keyword evidence="4" id="KW-1185">Reference proteome</keyword>
<organism evidence="3 4">
    <name type="scientific">Orchesella dallaii</name>
    <dbReference type="NCBI Taxonomy" id="48710"/>
    <lineage>
        <taxon>Eukaryota</taxon>
        <taxon>Metazoa</taxon>
        <taxon>Ecdysozoa</taxon>
        <taxon>Arthropoda</taxon>
        <taxon>Hexapoda</taxon>
        <taxon>Collembola</taxon>
        <taxon>Entomobryomorpha</taxon>
        <taxon>Entomobryoidea</taxon>
        <taxon>Orchesellidae</taxon>
        <taxon>Orchesellinae</taxon>
        <taxon>Orchesella</taxon>
    </lineage>
</organism>
<dbReference type="PANTHER" id="PTHR22948:SF76">
    <property type="entry name" value="FI20010P1-RELATED"/>
    <property type="match status" value="1"/>
</dbReference>
<name>A0ABP1Q0Q3_9HEXA</name>
<dbReference type="EMBL" id="CAXLJM020000019">
    <property type="protein sequence ID" value="CAL8084852.1"/>
    <property type="molecule type" value="Genomic_DNA"/>
</dbReference>
<evidence type="ECO:0000313" key="3">
    <source>
        <dbReference type="EMBL" id="CAL8084852.1"/>
    </source>
</evidence>
<comment type="caution">
    <text evidence="3">The sequence shown here is derived from an EMBL/GenBank/DDBJ whole genome shotgun (WGS) entry which is preliminary data.</text>
</comment>
<dbReference type="Pfam" id="PF00567">
    <property type="entry name" value="TUDOR"/>
    <property type="match status" value="1"/>
</dbReference>
<sequence>MEWVGYLTQLGSVHPCVGGLITNPSKFYLNRIITWDELEMAQVALNDFFEKPSSQPSAFGTKVSPPNKDDSHYFPDDTKLTPGLYIAVLARIGGKPEWHRGLILDKLKGKKYKVMLIDYGDEYSFSVKDIRSLPEQFLKFPAQAVRCKLDFGNELNSLHSWNGIWTKAEGRQFLEVIKGHDLQVQFLSYEVDKNLVNPIIWLVKMNKLISKEGVKTAKDERVDEELVKVLGVNWMEQCKQRIEMNQQTGVPGMAPTPTYEQDRSTAADEIDSTSIPLSLSEADYDIDILGDYEDDDINVSLVDFKGLLVPKGASTKE</sequence>
<proteinExistence type="predicted"/>
<feature type="domain" description="Tudor" evidence="2">
    <location>
        <begin position="81"/>
        <end position="149"/>
    </location>
</feature>
<dbReference type="PANTHER" id="PTHR22948">
    <property type="entry name" value="TUDOR DOMAIN CONTAINING PROTEIN"/>
    <property type="match status" value="1"/>
</dbReference>
<dbReference type="SUPFAM" id="SSF63748">
    <property type="entry name" value="Tudor/PWWP/MBT"/>
    <property type="match status" value="1"/>
</dbReference>
<protein>
    <recommendedName>
        <fullName evidence="2">Tudor domain-containing protein</fullName>
    </recommendedName>
</protein>
<dbReference type="InterPro" id="IPR035437">
    <property type="entry name" value="SNase_OB-fold_sf"/>
</dbReference>
<dbReference type="InterPro" id="IPR002999">
    <property type="entry name" value="Tudor"/>
</dbReference>
<dbReference type="Gene3D" id="2.40.50.90">
    <property type="match status" value="1"/>
</dbReference>